<comment type="caution">
    <text evidence="7">The sequence shown here is derived from an EMBL/GenBank/DDBJ whole genome shotgun (WGS) entry which is preliminary data.</text>
</comment>
<dbReference type="Gene3D" id="3.30.365.10">
    <property type="entry name" value="Aldehyde oxidase/xanthine dehydrogenase, molybdopterin binding domain"/>
    <property type="match status" value="4"/>
</dbReference>
<feature type="domain" description="2Fe-2S ferredoxin-type" evidence="6">
    <location>
        <begin position="1"/>
        <end position="76"/>
    </location>
</feature>
<dbReference type="Pfam" id="PF20256">
    <property type="entry name" value="MoCoBD_2"/>
    <property type="match status" value="1"/>
</dbReference>
<dbReference type="AlphaFoldDB" id="A0A243S137"/>
<accession>A0A243S137</accession>
<dbReference type="Gene3D" id="3.10.20.30">
    <property type="match status" value="1"/>
</dbReference>
<organism evidence="7 8">
    <name type="scientific">Streptomyces swartbergensis</name>
    <dbReference type="NCBI Taxonomy" id="487165"/>
    <lineage>
        <taxon>Bacteria</taxon>
        <taxon>Bacillati</taxon>
        <taxon>Actinomycetota</taxon>
        <taxon>Actinomycetes</taxon>
        <taxon>Kitasatosporales</taxon>
        <taxon>Streptomycetaceae</taxon>
        <taxon>Streptomyces</taxon>
    </lineage>
</organism>
<dbReference type="Gene3D" id="3.90.1170.50">
    <property type="entry name" value="Aldehyde oxidase/xanthine dehydrogenase, a/b hammerhead"/>
    <property type="match status" value="1"/>
</dbReference>
<dbReference type="Pfam" id="PF01315">
    <property type="entry name" value="Ald_Xan_dh_C"/>
    <property type="match status" value="1"/>
</dbReference>
<dbReference type="InterPro" id="IPR036884">
    <property type="entry name" value="2Fe-2S-bd_dom_sf"/>
</dbReference>
<dbReference type="InterPro" id="IPR008274">
    <property type="entry name" value="AldOxase/xan_DH_MoCoBD1"/>
</dbReference>
<dbReference type="SUPFAM" id="SSF47741">
    <property type="entry name" value="CO dehydrogenase ISP C-domain like"/>
    <property type="match status" value="1"/>
</dbReference>
<reference evidence="7 8" key="1">
    <citation type="submission" date="2017-05" db="EMBL/GenBank/DDBJ databases">
        <title>Biotechnological potential of actinobacteria isolated from South African environments.</title>
        <authorList>
            <person name="Le Roes-Hill M."/>
            <person name="Prins A."/>
            <person name="Durrell K.A."/>
        </authorList>
    </citation>
    <scope>NUCLEOTIDE SEQUENCE [LARGE SCALE GENOMIC DNA]</scope>
    <source>
        <strain evidence="7 8">HMC13</strain>
    </source>
</reference>
<keyword evidence="8" id="KW-1185">Reference proteome</keyword>
<dbReference type="InterPro" id="IPR001041">
    <property type="entry name" value="2Fe-2S_ferredoxin-type"/>
</dbReference>
<dbReference type="GO" id="GO:0051537">
    <property type="term" value="F:2 iron, 2 sulfur cluster binding"/>
    <property type="evidence" value="ECO:0007669"/>
    <property type="project" value="InterPro"/>
</dbReference>
<dbReference type="Pfam" id="PF01799">
    <property type="entry name" value="Fer2_2"/>
    <property type="match status" value="1"/>
</dbReference>
<dbReference type="CDD" id="cd00207">
    <property type="entry name" value="fer2"/>
    <property type="match status" value="1"/>
</dbReference>
<dbReference type="SMART" id="SM01008">
    <property type="entry name" value="Ald_Xan_dh_C"/>
    <property type="match status" value="1"/>
</dbReference>
<proteinExistence type="inferred from homology"/>
<dbReference type="InterPro" id="IPR012675">
    <property type="entry name" value="Beta-grasp_dom_sf"/>
</dbReference>
<gene>
    <name evidence="7" type="ORF">CA983_21335</name>
</gene>
<name>A0A243S137_9ACTN</name>
<dbReference type="InterPro" id="IPR046867">
    <property type="entry name" value="AldOxase/xan_DH_MoCoBD2"/>
</dbReference>
<dbReference type="Proteomes" id="UP000195105">
    <property type="component" value="Unassembled WGS sequence"/>
</dbReference>
<keyword evidence="4" id="KW-0408">Iron</keyword>
<keyword evidence="3" id="KW-0560">Oxidoreductase</keyword>
<sequence length="917" mass="97016">MSFSVHVNGHETVEPPAPGQCLRTYLRAHGWTGVKKGCDTGDCGACTVHVDGAAVHSCLYPAHRVDGRTVTTVEGLATEGRLHPAQQAFLRARAFQCGYCTPGFLMTAAALTEKDLADLTEALKGNLCRCTGYRVVGEAVRNTLRGERDQSPTGPSDATSPADPPCAVARPSDDQEAVGVVTGTLSFTLDEQPPAGMLHLALLRSPHRHARILDIDTAAARAVPGVRAVLTHHHAPRTRFSTALSEAAQECPADTRVLDDVVRHVGQRVAAVVADSPAAAERACRMIRVRYEVLPAVTDPEEALSPGAARVHPDGNLVDEIHLRAGDADQGLAEADTVYEGTFRTQRVQHAALECHASRAWTTEDGSLHVHTTTQAPHLVRRRLCAIFGLPAERVRVTAARLGGAFGGKQDLLTEDIAALAALRTGRPVQLEHTRAEELAATTTRHPFQVRVTLGARRDGTLTAIRLHVVADTGAYGNHGPGVLKEGCTGGISLYRCANVVVDGYSVRTHNVPAGAFRGYGAGQVAFAMESALDELARILDTDPLAMRRAACLRPGDSTTFPGVGGQHPVMDSGLQQCLDALHAARTRRRRSHPAPADPGHLTGEGLAVTALHAEPMDGHLSSARVTLRPDGHYDLAVGAPEFGSGTSTVLRRMAADTLRTDPDHIHLRQADTDLLGHDSGGFASTGVRITGRAVTRACETLIRQMREVAAAHRAAASSASRPDITTMHGDGAGTAVSLAALHAYAQVNGQHLTATGRAVPGEGRPALAVSAQWFRISVEPTTGLVRVLDSVHAADAGVVLDDAQCRGQIEGAVAQGIGTALWEALFTDPDGRITTADLRTYSIPHYGDLPATEIHFARPDTASVPKPMSELPFNPVAAALANALRDAASIRCAALPLRPDTVWAALDTLRSSLSPR</sequence>
<dbReference type="PANTHER" id="PTHR11908">
    <property type="entry name" value="XANTHINE DEHYDROGENASE"/>
    <property type="match status" value="1"/>
</dbReference>
<evidence type="ECO:0000256" key="5">
    <source>
        <dbReference type="SAM" id="MobiDB-lite"/>
    </source>
</evidence>
<dbReference type="GO" id="GO:0016491">
    <property type="term" value="F:oxidoreductase activity"/>
    <property type="evidence" value="ECO:0007669"/>
    <property type="project" value="UniProtKB-KW"/>
</dbReference>
<protein>
    <submittedName>
        <fullName evidence="7">Aldehyde oxidase</fullName>
    </submittedName>
</protein>
<evidence type="ECO:0000256" key="1">
    <source>
        <dbReference type="ARBA" id="ARBA00006849"/>
    </source>
</evidence>
<dbReference type="Pfam" id="PF02738">
    <property type="entry name" value="MoCoBD_1"/>
    <property type="match status" value="1"/>
</dbReference>
<dbReference type="RefSeq" id="WP_086602512.1">
    <property type="nucleotide sequence ID" value="NZ_NGFN01000131.1"/>
</dbReference>
<dbReference type="PANTHER" id="PTHR11908:SF157">
    <property type="entry name" value="XANTHINE DEHYDROGENASE SUBUNIT D-RELATED"/>
    <property type="match status" value="1"/>
</dbReference>
<dbReference type="InterPro" id="IPR036010">
    <property type="entry name" value="2Fe-2S_ferredoxin-like_sf"/>
</dbReference>
<dbReference type="GO" id="GO:0005506">
    <property type="term" value="F:iron ion binding"/>
    <property type="evidence" value="ECO:0007669"/>
    <property type="project" value="InterPro"/>
</dbReference>
<evidence type="ECO:0000256" key="2">
    <source>
        <dbReference type="ARBA" id="ARBA00022723"/>
    </source>
</evidence>
<dbReference type="InterPro" id="IPR000674">
    <property type="entry name" value="Ald_Oxase/Xan_DH_a/b"/>
</dbReference>
<keyword evidence="2" id="KW-0479">Metal-binding</keyword>
<dbReference type="Pfam" id="PF00111">
    <property type="entry name" value="Fer2"/>
    <property type="match status" value="1"/>
</dbReference>
<evidence type="ECO:0000313" key="7">
    <source>
        <dbReference type="EMBL" id="OUD01230.1"/>
    </source>
</evidence>
<evidence type="ECO:0000256" key="4">
    <source>
        <dbReference type="ARBA" id="ARBA00023004"/>
    </source>
</evidence>
<evidence type="ECO:0000313" key="8">
    <source>
        <dbReference type="Proteomes" id="UP000195105"/>
    </source>
</evidence>
<dbReference type="SUPFAM" id="SSF54292">
    <property type="entry name" value="2Fe-2S ferredoxin-like"/>
    <property type="match status" value="1"/>
</dbReference>
<evidence type="ECO:0000256" key="3">
    <source>
        <dbReference type="ARBA" id="ARBA00023002"/>
    </source>
</evidence>
<dbReference type="EMBL" id="NGFN01000131">
    <property type="protein sequence ID" value="OUD01230.1"/>
    <property type="molecule type" value="Genomic_DNA"/>
</dbReference>
<dbReference type="PROSITE" id="PS51085">
    <property type="entry name" value="2FE2S_FER_2"/>
    <property type="match status" value="1"/>
</dbReference>
<dbReference type="InterPro" id="IPR037165">
    <property type="entry name" value="AldOxase/xan_DH_Mopterin-bd_sf"/>
</dbReference>
<evidence type="ECO:0000259" key="6">
    <source>
        <dbReference type="PROSITE" id="PS51085"/>
    </source>
</evidence>
<feature type="region of interest" description="Disordered" evidence="5">
    <location>
        <begin position="142"/>
        <end position="174"/>
    </location>
</feature>
<dbReference type="InterPro" id="IPR016208">
    <property type="entry name" value="Ald_Oxase/xanthine_DH-like"/>
</dbReference>
<dbReference type="Gene3D" id="1.10.150.120">
    <property type="entry name" value="[2Fe-2S]-binding domain"/>
    <property type="match status" value="1"/>
</dbReference>
<dbReference type="PROSITE" id="PS00197">
    <property type="entry name" value="2FE2S_FER_1"/>
    <property type="match status" value="1"/>
</dbReference>
<dbReference type="InterPro" id="IPR036856">
    <property type="entry name" value="Ald_Oxase/Xan_DH_a/b_sf"/>
</dbReference>
<dbReference type="SUPFAM" id="SSF54665">
    <property type="entry name" value="CO dehydrogenase molybdoprotein N-domain-like"/>
    <property type="match status" value="1"/>
</dbReference>
<dbReference type="InterPro" id="IPR006058">
    <property type="entry name" value="2Fe2S_fd_BS"/>
</dbReference>
<dbReference type="InterPro" id="IPR002888">
    <property type="entry name" value="2Fe-2S-bd"/>
</dbReference>
<dbReference type="SUPFAM" id="SSF56003">
    <property type="entry name" value="Molybdenum cofactor-binding domain"/>
    <property type="match status" value="1"/>
</dbReference>
<comment type="similarity">
    <text evidence="1">Belongs to the xanthine dehydrogenase family.</text>
</comment>